<dbReference type="AlphaFoldDB" id="A0AAN6SMK9"/>
<organism evidence="1 2">
    <name type="scientific">Parachaetomium inaequale</name>
    <dbReference type="NCBI Taxonomy" id="2588326"/>
    <lineage>
        <taxon>Eukaryota</taxon>
        <taxon>Fungi</taxon>
        <taxon>Dikarya</taxon>
        <taxon>Ascomycota</taxon>
        <taxon>Pezizomycotina</taxon>
        <taxon>Sordariomycetes</taxon>
        <taxon>Sordariomycetidae</taxon>
        <taxon>Sordariales</taxon>
        <taxon>Chaetomiaceae</taxon>
        <taxon>Parachaetomium</taxon>
    </lineage>
</organism>
<accession>A0AAN6SMK9</accession>
<proteinExistence type="predicted"/>
<comment type="caution">
    <text evidence="1">The sequence shown here is derived from an EMBL/GenBank/DDBJ whole genome shotgun (WGS) entry which is preliminary data.</text>
</comment>
<name>A0AAN6SMK9_9PEZI</name>
<protein>
    <submittedName>
        <fullName evidence="1">Uncharacterized protein</fullName>
    </submittedName>
</protein>
<sequence length="100" mass="11730">MAHPIIVIASFLTTIKSTWELSRMVRKKRAAKTLTTEAKSTYVLLKQAYGKRLLLEREFDYLFERLMRAEAHNDVVALRKVRADFQAILRKAQQPARRRV</sequence>
<evidence type="ECO:0000313" key="1">
    <source>
        <dbReference type="EMBL" id="KAK4032877.1"/>
    </source>
</evidence>
<reference evidence="2" key="1">
    <citation type="journal article" date="2023" name="Mol. Phylogenet. Evol.">
        <title>Genome-scale phylogeny and comparative genomics of the fungal order Sordariales.</title>
        <authorList>
            <person name="Hensen N."/>
            <person name="Bonometti L."/>
            <person name="Westerberg I."/>
            <person name="Brannstrom I.O."/>
            <person name="Guillou S."/>
            <person name="Cros-Aarteil S."/>
            <person name="Calhoun S."/>
            <person name="Haridas S."/>
            <person name="Kuo A."/>
            <person name="Mondo S."/>
            <person name="Pangilinan J."/>
            <person name="Riley R."/>
            <person name="LaButti K."/>
            <person name="Andreopoulos B."/>
            <person name="Lipzen A."/>
            <person name="Chen C."/>
            <person name="Yan M."/>
            <person name="Daum C."/>
            <person name="Ng V."/>
            <person name="Clum A."/>
            <person name="Steindorff A."/>
            <person name="Ohm R.A."/>
            <person name="Martin F."/>
            <person name="Silar P."/>
            <person name="Natvig D.O."/>
            <person name="Lalanne C."/>
            <person name="Gautier V."/>
            <person name="Ament-Velasquez S.L."/>
            <person name="Kruys A."/>
            <person name="Hutchinson M.I."/>
            <person name="Powell A.J."/>
            <person name="Barry K."/>
            <person name="Miller A.N."/>
            <person name="Grigoriev I.V."/>
            <person name="Debuchy R."/>
            <person name="Gladieux P."/>
            <person name="Hiltunen Thoren M."/>
            <person name="Johannesson H."/>
        </authorList>
    </citation>
    <scope>NUCLEOTIDE SEQUENCE [LARGE SCALE GENOMIC DNA]</scope>
    <source>
        <strain evidence="2">CBS 284.82</strain>
    </source>
</reference>
<evidence type="ECO:0000313" key="2">
    <source>
        <dbReference type="Proteomes" id="UP001303115"/>
    </source>
</evidence>
<keyword evidence="2" id="KW-1185">Reference proteome</keyword>
<gene>
    <name evidence="1" type="ORF">C8A01DRAFT_20116</name>
</gene>
<dbReference type="EMBL" id="MU854568">
    <property type="protein sequence ID" value="KAK4032877.1"/>
    <property type="molecule type" value="Genomic_DNA"/>
</dbReference>
<dbReference type="Proteomes" id="UP001303115">
    <property type="component" value="Unassembled WGS sequence"/>
</dbReference>